<sequence length="82" mass="9011">MTSKHRQPGAPAIATTRRTSRTIQSPGTTGSPGAGNPWHFWSSSWFTWTIVAIGLIACGVYFWVTKIQPVVPDLLAFITQPR</sequence>
<feature type="region of interest" description="Disordered" evidence="1">
    <location>
        <begin position="1"/>
        <end position="37"/>
    </location>
</feature>
<dbReference type="EMBL" id="FNKH01000002">
    <property type="protein sequence ID" value="SDQ39392.1"/>
    <property type="molecule type" value="Genomic_DNA"/>
</dbReference>
<reference evidence="3 4" key="1">
    <citation type="submission" date="2016-10" db="EMBL/GenBank/DDBJ databases">
        <authorList>
            <person name="de Groot N.N."/>
        </authorList>
    </citation>
    <scope>NUCLEOTIDE SEQUENCE [LARGE SCALE GENOMIC DNA]</scope>
    <source>
        <strain evidence="3 4">DSM 20117</strain>
    </source>
</reference>
<keyword evidence="2" id="KW-1133">Transmembrane helix</keyword>
<evidence type="ECO:0000256" key="1">
    <source>
        <dbReference type="SAM" id="MobiDB-lite"/>
    </source>
</evidence>
<keyword evidence="4" id="KW-1185">Reference proteome</keyword>
<protein>
    <submittedName>
        <fullName evidence="3">Uncharacterized protein</fullName>
    </submittedName>
</protein>
<gene>
    <name evidence="3" type="ORF">SAMN04489742_0939</name>
</gene>
<accession>A0A1H1AIE9</accession>
<feature type="transmembrane region" description="Helical" evidence="2">
    <location>
        <begin position="45"/>
        <end position="64"/>
    </location>
</feature>
<dbReference type="Proteomes" id="UP000181917">
    <property type="component" value="Unassembled WGS sequence"/>
</dbReference>
<evidence type="ECO:0000313" key="4">
    <source>
        <dbReference type="Proteomes" id="UP000181917"/>
    </source>
</evidence>
<name>A0A1H1AIE9_9MICC</name>
<dbReference type="AlphaFoldDB" id="A0A1H1AIE9"/>
<dbReference type="OrthoDB" id="9951240at2"/>
<dbReference type="RefSeq" id="WP_139186741.1">
    <property type="nucleotide sequence ID" value="NZ_CP018863.1"/>
</dbReference>
<evidence type="ECO:0000256" key="2">
    <source>
        <dbReference type="SAM" id="Phobius"/>
    </source>
</evidence>
<keyword evidence="2" id="KW-0812">Transmembrane</keyword>
<evidence type="ECO:0000313" key="3">
    <source>
        <dbReference type="EMBL" id="SDQ39392.1"/>
    </source>
</evidence>
<organism evidence="3 4">
    <name type="scientific">Crystallibacter crystallopoietes</name>
    <dbReference type="NCBI Taxonomy" id="37928"/>
    <lineage>
        <taxon>Bacteria</taxon>
        <taxon>Bacillati</taxon>
        <taxon>Actinomycetota</taxon>
        <taxon>Actinomycetes</taxon>
        <taxon>Micrococcales</taxon>
        <taxon>Micrococcaceae</taxon>
        <taxon>Crystallibacter</taxon>
    </lineage>
</organism>
<proteinExistence type="predicted"/>
<keyword evidence="2" id="KW-0472">Membrane</keyword>
<dbReference type="STRING" id="37928.SAMN04489742_0939"/>